<feature type="region of interest" description="Disordered" evidence="1">
    <location>
        <begin position="75"/>
        <end position="103"/>
    </location>
</feature>
<dbReference type="EMBL" id="FZQP02004446">
    <property type="protein sequence ID" value="VVD00112.1"/>
    <property type="molecule type" value="Genomic_DNA"/>
</dbReference>
<proteinExistence type="predicted"/>
<dbReference type="AlphaFoldDB" id="A0A5E4QS49"/>
<evidence type="ECO:0000313" key="3">
    <source>
        <dbReference type="Proteomes" id="UP000324832"/>
    </source>
</evidence>
<keyword evidence="3" id="KW-1185">Reference proteome</keyword>
<dbReference type="Proteomes" id="UP000324832">
    <property type="component" value="Unassembled WGS sequence"/>
</dbReference>
<reference evidence="2 3" key="1">
    <citation type="submission" date="2017-07" db="EMBL/GenBank/DDBJ databases">
        <authorList>
            <person name="Talla V."/>
            <person name="Backstrom N."/>
        </authorList>
    </citation>
    <scope>NUCLEOTIDE SEQUENCE [LARGE SCALE GENOMIC DNA]</scope>
</reference>
<sequence>MRGGTFAAVALPDEPPQQVRAVVAVCGLVEGLLGEGVGALGRGLRHGGRAGRAGRARYSCRGARGRAALPKRLSRPTIAARLPPASGAAPTRPGPHRACAALA</sequence>
<evidence type="ECO:0000256" key="1">
    <source>
        <dbReference type="SAM" id="MobiDB-lite"/>
    </source>
</evidence>
<organism evidence="2 3">
    <name type="scientific">Leptidea sinapis</name>
    <dbReference type="NCBI Taxonomy" id="189913"/>
    <lineage>
        <taxon>Eukaryota</taxon>
        <taxon>Metazoa</taxon>
        <taxon>Ecdysozoa</taxon>
        <taxon>Arthropoda</taxon>
        <taxon>Hexapoda</taxon>
        <taxon>Insecta</taxon>
        <taxon>Pterygota</taxon>
        <taxon>Neoptera</taxon>
        <taxon>Endopterygota</taxon>
        <taxon>Lepidoptera</taxon>
        <taxon>Glossata</taxon>
        <taxon>Ditrysia</taxon>
        <taxon>Papilionoidea</taxon>
        <taxon>Pieridae</taxon>
        <taxon>Dismorphiinae</taxon>
        <taxon>Leptidea</taxon>
    </lineage>
</organism>
<protein>
    <submittedName>
        <fullName evidence="2">Uncharacterized protein</fullName>
    </submittedName>
</protein>
<evidence type="ECO:0000313" key="2">
    <source>
        <dbReference type="EMBL" id="VVD00112.1"/>
    </source>
</evidence>
<gene>
    <name evidence="2" type="ORF">LSINAPIS_LOCUS10818</name>
</gene>
<name>A0A5E4QS49_9NEOP</name>
<accession>A0A5E4QS49</accession>